<protein>
    <submittedName>
        <fullName evidence="2">Uncharacterized protein</fullName>
    </submittedName>
</protein>
<accession>A0ABR1KNH5</accession>
<proteinExistence type="predicted"/>
<name>A0ABR1KNH5_9PEZI</name>
<organism evidence="2 3">
    <name type="scientific">Phyllosticta citriasiana</name>
    <dbReference type="NCBI Taxonomy" id="595635"/>
    <lineage>
        <taxon>Eukaryota</taxon>
        <taxon>Fungi</taxon>
        <taxon>Dikarya</taxon>
        <taxon>Ascomycota</taxon>
        <taxon>Pezizomycotina</taxon>
        <taxon>Dothideomycetes</taxon>
        <taxon>Dothideomycetes incertae sedis</taxon>
        <taxon>Botryosphaeriales</taxon>
        <taxon>Phyllostictaceae</taxon>
        <taxon>Phyllosticta</taxon>
    </lineage>
</organism>
<sequence length="502" mass="56925">MVRRTKEEALRQLQAIGIDNLVDDNIKPREPPDSSNPNVKLKVFQKPTPIMPLESWDKALIVALDKMVRVLDDHANVKRQLGVVVHTRHHSHHSHKKVAELTAADVSRFLRNCQAHIDRLARERVEDVAPLRKNHLSNNAKETEAKEDEKLVEGDGQDDPVTLEESYNTHKDDFDTNGAHNMPNIRPEEYNGCGNEVIIDMEEEFHPESYHNREHEYTTGTLDEPDSLHECFVDVETEWFSEFEADMHAESDGCLEDEEEEGVVEDSGPRGDIIDNQVDDHNTADIQEAQNMPDFESSCHEDALISMDSQDKPGVQAVVTVFLRDPPPEPEEPRIDFADVCNFIQGEGWQWPGARTFCHGVTETRVDLASISVPTEDVAAAEAAFKDTSRLVHKIRRLSKFGPVLEEHGVPRRKISEANLKAAMSVAQDTMCQDMDDASRQRGNKAAREKAEESIMCHDRAEFEWCYHMDARLAQIDYNNANAEHGLVLSPKMKELYESVIL</sequence>
<feature type="region of interest" description="Disordered" evidence="1">
    <location>
        <begin position="133"/>
        <end position="161"/>
    </location>
</feature>
<evidence type="ECO:0000313" key="3">
    <source>
        <dbReference type="Proteomes" id="UP001363622"/>
    </source>
</evidence>
<evidence type="ECO:0000256" key="1">
    <source>
        <dbReference type="SAM" id="MobiDB-lite"/>
    </source>
</evidence>
<feature type="compositionally biased region" description="Basic and acidic residues" evidence="1">
    <location>
        <begin position="141"/>
        <end position="153"/>
    </location>
</feature>
<comment type="caution">
    <text evidence="2">The sequence shown here is derived from an EMBL/GenBank/DDBJ whole genome shotgun (WGS) entry which is preliminary data.</text>
</comment>
<dbReference type="Proteomes" id="UP001363622">
    <property type="component" value="Unassembled WGS sequence"/>
</dbReference>
<gene>
    <name evidence="2" type="ORF">IWZ03DRAFT_415330</name>
</gene>
<evidence type="ECO:0000313" key="2">
    <source>
        <dbReference type="EMBL" id="KAK7516827.1"/>
    </source>
</evidence>
<keyword evidence="3" id="KW-1185">Reference proteome</keyword>
<reference evidence="2 3" key="1">
    <citation type="submission" date="2024-04" db="EMBL/GenBank/DDBJ databases">
        <title>Phyllosticta paracitricarpa is synonymous to the EU quarantine fungus P. citricarpa based on phylogenomic analyses.</title>
        <authorList>
            <consortium name="Lawrence Berkeley National Laboratory"/>
            <person name="Van Ingen-Buijs V.A."/>
            <person name="Van Westerhoven A.C."/>
            <person name="Haridas S."/>
            <person name="Skiadas P."/>
            <person name="Martin F."/>
            <person name="Groenewald J.Z."/>
            <person name="Crous P.W."/>
            <person name="Seidl M.F."/>
        </authorList>
    </citation>
    <scope>NUCLEOTIDE SEQUENCE [LARGE SCALE GENOMIC DNA]</scope>
    <source>
        <strain evidence="2 3">CBS 123371</strain>
    </source>
</reference>
<dbReference type="EMBL" id="JBBPHU010000006">
    <property type="protein sequence ID" value="KAK7516827.1"/>
    <property type="molecule type" value="Genomic_DNA"/>
</dbReference>